<evidence type="ECO:0000256" key="1">
    <source>
        <dbReference type="SAM" id="Phobius"/>
    </source>
</evidence>
<sequence length="184" mass="18581">MVALSNLVLGLALAVTLLGAACACAVSLRRPRAWLGIGSAALMGASTIDMLAPVSVVPAIGWAAVLLLLSLLALLDRRRRADAAMTAAGFLVMSVMWIGMAAAPSTTATIDSHTVHAHQGGAPLGVALGVLAVLLAACLTVLAVRRHGRGRARGGIRVATLHQPAMSLGMLLMALGMTAPALIG</sequence>
<keyword evidence="1" id="KW-1133">Transmembrane helix</keyword>
<feature type="transmembrane region" description="Helical" evidence="1">
    <location>
        <begin position="50"/>
        <end position="75"/>
    </location>
</feature>
<feature type="transmembrane region" description="Helical" evidence="1">
    <location>
        <begin position="87"/>
        <end position="104"/>
    </location>
</feature>
<reference evidence="2 3" key="1">
    <citation type="submission" date="2019-02" db="EMBL/GenBank/DDBJ databases">
        <title>Sequencing the genomes of 1000 actinobacteria strains.</title>
        <authorList>
            <person name="Klenk H.-P."/>
        </authorList>
    </citation>
    <scope>NUCLEOTIDE SEQUENCE [LARGE SCALE GENOMIC DNA]</scope>
    <source>
        <strain evidence="2 3">DSM 18319</strain>
    </source>
</reference>
<keyword evidence="3" id="KW-1185">Reference proteome</keyword>
<dbReference type="AlphaFoldDB" id="A0A4Q8ANM8"/>
<protein>
    <submittedName>
        <fullName evidence="2">Uncharacterized protein</fullName>
    </submittedName>
</protein>
<feature type="transmembrane region" description="Helical" evidence="1">
    <location>
        <begin position="124"/>
        <end position="144"/>
    </location>
</feature>
<accession>A0A4Q8ANM8</accession>
<dbReference type="EMBL" id="SHLC01000001">
    <property type="protein sequence ID" value="RZU66224.1"/>
    <property type="molecule type" value="Genomic_DNA"/>
</dbReference>
<feature type="transmembrane region" description="Helical" evidence="1">
    <location>
        <begin position="165"/>
        <end position="183"/>
    </location>
</feature>
<evidence type="ECO:0000313" key="2">
    <source>
        <dbReference type="EMBL" id="RZU66224.1"/>
    </source>
</evidence>
<keyword evidence="1" id="KW-0472">Membrane</keyword>
<comment type="caution">
    <text evidence="2">The sequence shown here is derived from an EMBL/GenBank/DDBJ whole genome shotgun (WGS) entry which is preliminary data.</text>
</comment>
<organism evidence="2 3">
    <name type="scientific">Microterricola gilva</name>
    <dbReference type="NCBI Taxonomy" id="393267"/>
    <lineage>
        <taxon>Bacteria</taxon>
        <taxon>Bacillati</taxon>
        <taxon>Actinomycetota</taxon>
        <taxon>Actinomycetes</taxon>
        <taxon>Micrococcales</taxon>
        <taxon>Microbacteriaceae</taxon>
        <taxon>Microterricola</taxon>
    </lineage>
</organism>
<proteinExistence type="predicted"/>
<gene>
    <name evidence="2" type="ORF">EV379_2576</name>
</gene>
<dbReference type="OrthoDB" id="9874166at2"/>
<dbReference type="RefSeq" id="WP_130506459.1">
    <property type="nucleotide sequence ID" value="NZ_SHLC01000001.1"/>
</dbReference>
<keyword evidence="1" id="KW-0812">Transmembrane</keyword>
<name>A0A4Q8ANM8_9MICO</name>
<evidence type="ECO:0000313" key="3">
    <source>
        <dbReference type="Proteomes" id="UP000291483"/>
    </source>
</evidence>
<dbReference type="Proteomes" id="UP000291483">
    <property type="component" value="Unassembled WGS sequence"/>
</dbReference>